<sequence>MTLQKKATLISSATATLLIIIKLFVGLLSGSVAVLASAIDSVLDLIVSAFNYFAIAKAEQPANQTFNYGKGKIEALAAVIEGTIICMSGLFILYTATKKLLYPEPLLHVSSSIIVMLISFVLTLALVAFLNYVAHKTRSMVVKSDALHYKTDVLSNGAILLSLLAIHATGFEMIDAIMGIIISLYIMHSAYELMKDGVYILLDASLEKELVQKIQTIILDEKEISDFHDLKTRTSANTHFVDVHLVFSPGISLLRAHYAGDKIEENIKALVPEAEWVINAHLDPYDDSEMNSLLHVKKE</sequence>
<evidence type="ECO:0000259" key="8">
    <source>
        <dbReference type="Pfam" id="PF01545"/>
    </source>
</evidence>
<feature type="transmembrane region" description="Helical" evidence="7">
    <location>
        <begin position="75"/>
        <end position="94"/>
    </location>
</feature>
<evidence type="ECO:0000313" key="11">
    <source>
        <dbReference type="Proteomes" id="UP000006176"/>
    </source>
</evidence>
<feature type="domain" description="Cation efflux protein cytoplasmic" evidence="9">
    <location>
        <begin position="207"/>
        <end position="285"/>
    </location>
</feature>
<feature type="transmembrane region" description="Helical" evidence="7">
    <location>
        <begin position="153"/>
        <end position="170"/>
    </location>
</feature>
<protein>
    <submittedName>
        <fullName evidence="10">Cation diffusion facilitator family transporter</fullName>
    </submittedName>
</protein>
<dbReference type="STRING" id="760154.Sulba_1647"/>
<keyword evidence="3" id="KW-0813">Transport</keyword>
<dbReference type="PATRIC" id="fig|760154.4.peg.1650"/>
<dbReference type="InterPro" id="IPR027470">
    <property type="entry name" value="Cation_efflux_CTD"/>
</dbReference>
<dbReference type="KEGG" id="sba:Sulba_1647"/>
<proteinExistence type="inferred from homology"/>
<dbReference type="eggNOG" id="COG0053">
    <property type="taxonomic scope" value="Bacteria"/>
</dbReference>
<dbReference type="InterPro" id="IPR050291">
    <property type="entry name" value="CDF_Transporter"/>
</dbReference>
<evidence type="ECO:0000256" key="2">
    <source>
        <dbReference type="ARBA" id="ARBA00008114"/>
    </source>
</evidence>
<dbReference type="Proteomes" id="UP000006176">
    <property type="component" value="Chromosome"/>
</dbReference>
<feature type="transmembrane region" description="Helical" evidence="7">
    <location>
        <begin position="7"/>
        <end position="28"/>
    </location>
</feature>
<dbReference type="Gene3D" id="3.30.70.1350">
    <property type="entry name" value="Cation efflux protein, cytoplasmic domain"/>
    <property type="match status" value="1"/>
</dbReference>
<feature type="domain" description="Cation efflux protein transmembrane" evidence="8">
    <location>
        <begin position="9"/>
        <end position="202"/>
    </location>
</feature>
<dbReference type="EMBL" id="CP003333">
    <property type="protein sequence ID" value="AFL68935.1"/>
    <property type="molecule type" value="Genomic_DNA"/>
</dbReference>
<keyword evidence="6 7" id="KW-0472">Membrane</keyword>
<dbReference type="InterPro" id="IPR036837">
    <property type="entry name" value="Cation_efflux_CTD_sf"/>
</dbReference>
<dbReference type="GO" id="GO:0005886">
    <property type="term" value="C:plasma membrane"/>
    <property type="evidence" value="ECO:0007669"/>
    <property type="project" value="TreeGrafter"/>
</dbReference>
<dbReference type="InterPro" id="IPR027469">
    <property type="entry name" value="Cation_efflux_TMD_sf"/>
</dbReference>
<dbReference type="InterPro" id="IPR002524">
    <property type="entry name" value="Cation_efflux"/>
</dbReference>
<dbReference type="PANTHER" id="PTHR43840:SF15">
    <property type="entry name" value="MITOCHONDRIAL METAL TRANSPORTER 1-RELATED"/>
    <property type="match status" value="1"/>
</dbReference>
<gene>
    <name evidence="10" type="ordered locus">Sulba_1647</name>
</gene>
<dbReference type="GO" id="GO:0015093">
    <property type="term" value="F:ferrous iron transmembrane transporter activity"/>
    <property type="evidence" value="ECO:0007669"/>
    <property type="project" value="TreeGrafter"/>
</dbReference>
<dbReference type="SUPFAM" id="SSF160240">
    <property type="entry name" value="Cation efflux protein cytoplasmic domain-like"/>
    <property type="match status" value="1"/>
</dbReference>
<evidence type="ECO:0000256" key="6">
    <source>
        <dbReference type="ARBA" id="ARBA00023136"/>
    </source>
</evidence>
<organism evidence="10 11">
    <name type="scientific">Sulfurospirillum barnesii (strain ATCC 700032 / DSM 10660 / SES-3)</name>
    <dbReference type="NCBI Taxonomy" id="760154"/>
    <lineage>
        <taxon>Bacteria</taxon>
        <taxon>Pseudomonadati</taxon>
        <taxon>Campylobacterota</taxon>
        <taxon>Epsilonproteobacteria</taxon>
        <taxon>Campylobacterales</taxon>
        <taxon>Sulfurospirillaceae</taxon>
        <taxon>Sulfurospirillum</taxon>
    </lineage>
</organism>
<evidence type="ECO:0000256" key="5">
    <source>
        <dbReference type="ARBA" id="ARBA00022989"/>
    </source>
</evidence>
<evidence type="ECO:0000259" key="9">
    <source>
        <dbReference type="Pfam" id="PF16916"/>
    </source>
</evidence>
<evidence type="ECO:0000256" key="7">
    <source>
        <dbReference type="SAM" id="Phobius"/>
    </source>
</evidence>
<evidence type="ECO:0000313" key="10">
    <source>
        <dbReference type="EMBL" id="AFL68935.1"/>
    </source>
</evidence>
<keyword evidence="11" id="KW-1185">Reference proteome</keyword>
<feature type="transmembrane region" description="Helical" evidence="7">
    <location>
        <begin position="34"/>
        <end position="54"/>
    </location>
</feature>
<dbReference type="GO" id="GO:0015341">
    <property type="term" value="F:zinc efflux antiporter activity"/>
    <property type="evidence" value="ECO:0007669"/>
    <property type="project" value="TreeGrafter"/>
</dbReference>
<dbReference type="AlphaFoldDB" id="I3XYB1"/>
<accession>I3XYB1</accession>
<evidence type="ECO:0000256" key="1">
    <source>
        <dbReference type="ARBA" id="ARBA00004141"/>
    </source>
</evidence>
<dbReference type="PANTHER" id="PTHR43840">
    <property type="entry name" value="MITOCHONDRIAL METAL TRANSPORTER 1-RELATED"/>
    <property type="match status" value="1"/>
</dbReference>
<comment type="subcellular location">
    <subcellularLocation>
        <location evidence="1">Membrane</location>
        <topology evidence="1">Multi-pass membrane protein</topology>
    </subcellularLocation>
</comment>
<dbReference type="GO" id="GO:0015086">
    <property type="term" value="F:cadmium ion transmembrane transporter activity"/>
    <property type="evidence" value="ECO:0007669"/>
    <property type="project" value="TreeGrafter"/>
</dbReference>
<dbReference type="InterPro" id="IPR058533">
    <property type="entry name" value="Cation_efflux_TM"/>
</dbReference>
<dbReference type="OrthoDB" id="9806522at2"/>
<dbReference type="RefSeq" id="WP_014769813.1">
    <property type="nucleotide sequence ID" value="NC_018002.1"/>
</dbReference>
<dbReference type="Gene3D" id="1.20.1510.10">
    <property type="entry name" value="Cation efflux protein transmembrane domain"/>
    <property type="match status" value="1"/>
</dbReference>
<keyword evidence="5 7" id="KW-1133">Transmembrane helix</keyword>
<evidence type="ECO:0000256" key="4">
    <source>
        <dbReference type="ARBA" id="ARBA00022692"/>
    </source>
</evidence>
<dbReference type="NCBIfam" id="TIGR01297">
    <property type="entry name" value="CDF"/>
    <property type="match status" value="1"/>
</dbReference>
<evidence type="ECO:0000256" key="3">
    <source>
        <dbReference type="ARBA" id="ARBA00022448"/>
    </source>
</evidence>
<dbReference type="SUPFAM" id="SSF161111">
    <property type="entry name" value="Cation efflux protein transmembrane domain-like"/>
    <property type="match status" value="1"/>
</dbReference>
<dbReference type="HOGENOM" id="CLU_013430_3_0_7"/>
<feature type="transmembrane region" description="Helical" evidence="7">
    <location>
        <begin position="106"/>
        <end position="132"/>
    </location>
</feature>
<dbReference type="Pfam" id="PF16916">
    <property type="entry name" value="ZT_dimer"/>
    <property type="match status" value="1"/>
</dbReference>
<reference evidence="10 11" key="1">
    <citation type="submission" date="2012-06" db="EMBL/GenBank/DDBJ databases">
        <title>Complete sequence of Sulfurospirillum barnesii SES-3.</title>
        <authorList>
            <consortium name="US DOE Joint Genome Institute"/>
            <person name="Lucas S."/>
            <person name="Han J."/>
            <person name="Lapidus A."/>
            <person name="Cheng J.-F."/>
            <person name="Goodwin L."/>
            <person name="Pitluck S."/>
            <person name="Peters L."/>
            <person name="Ovchinnikova G."/>
            <person name="Lu M."/>
            <person name="Detter J.C."/>
            <person name="Han C."/>
            <person name="Tapia R."/>
            <person name="Land M."/>
            <person name="Hauser L."/>
            <person name="Kyrpides N."/>
            <person name="Ivanova N."/>
            <person name="Pagani I."/>
            <person name="Stolz J."/>
            <person name="Arkin A."/>
            <person name="Dehal P."/>
            <person name="Oremland R."/>
            <person name="Saltikov C."/>
            <person name="Basu P."/>
            <person name="Hollibaugh J."/>
            <person name="Newman D."/>
            <person name="Stolyar S."/>
            <person name="Hazen T."/>
            <person name="Woyke T."/>
        </authorList>
    </citation>
    <scope>NUCLEOTIDE SEQUENCE [LARGE SCALE GENOMIC DNA]</scope>
    <source>
        <strain evidence="11">ATCC 700032 / DSM 10660 / SES-3</strain>
    </source>
</reference>
<comment type="similarity">
    <text evidence="2">Belongs to the cation diffusion facilitator (CDF) transporter (TC 2.A.4) family.</text>
</comment>
<name>I3XYB1_SULBS</name>
<dbReference type="GO" id="GO:0006882">
    <property type="term" value="P:intracellular zinc ion homeostasis"/>
    <property type="evidence" value="ECO:0007669"/>
    <property type="project" value="TreeGrafter"/>
</dbReference>
<dbReference type="Pfam" id="PF01545">
    <property type="entry name" value="Cation_efflux"/>
    <property type="match status" value="1"/>
</dbReference>
<keyword evidence="4 7" id="KW-0812">Transmembrane</keyword>